<dbReference type="Proteomes" id="UP000465112">
    <property type="component" value="Chromosome 13"/>
</dbReference>
<sequence length="241" mass="26150">MEGLLSSKMPGQGTTLRKCVVCHTEINVACKTCKACKAKQPQKLRLKKKLEKFDEKRESWVHTHQKNRTTSHIVDEASMLLEKLQALGVRAVIVLSKPGRKENVWVSEVLAPRCQLTDTSKKCLERIKTLYELVIQGWTPQVAAGHSSSPVEPQTTPQLATPTTQPHPPAAPPTPPKSLILSVASTGPSQVFQEKGDSVEGGCPAPSRVVSRKRKGPKNEAGRVGAMQTLWKEVAIGVGGG</sequence>
<gene>
    <name evidence="2" type="ORF">PFLUV_G00150940</name>
</gene>
<protein>
    <submittedName>
        <fullName evidence="2">Uncharacterized protein</fullName>
    </submittedName>
</protein>
<reference evidence="2 3" key="1">
    <citation type="submission" date="2019-06" db="EMBL/GenBank/DDBJ databases">
        <title>A chromosome-scale genome assembly of the European perch, Perca fluviatilis.</title>
        <authorList>
            <person name="Roques C."/>
            <person name="Zahm M."/>
            <person name="Cabau C."/>
            <person name="Klopp C."/>
            <person name="Bouchez O."/>
            <person name="Donnadieu C."/>
            <person name="Kuhl H."/>
            <person name="Gislard M."/>
            <person name="Guendouz S."/>
            <person name="Journot L."/>
            <person name="Haffray P."/>
            <person name="Bestin A."/>
            <person name="Morvezen R."/>
            <person name="Feron R."/>
            <person name="Wen M."/>
            <person name="Jouanno E."/>
            <person name="Herpin A."/>
            <person name="Schartl M."/>
            <person name="Postlethwait J."/>
            <person name="Schaerlinger B."/>
            <person name="Chardard D."/>
            <person name="Lecocq T."/>
            <person name="Poncet C."/>
            <person name="Jaffrelo L."/>
            <person name="Lampietro C."/>
            <person name="Guiguen Y."/>
        </authorList>
    </citation>
    <scope>NUCLEOTIDE SEQUENCE [LARGE SCALE GENOMIC DNA]</scope>
    <source>
        <tissue evidence="2">Blood</tissue>
    </source>
</reference>
<evidence type="ECO:0000256" key="1">
    <source>
        <dbReference type="SAM" id="MobiDB-lite"/>
    </source>
</evidence>
<evidence type="ECO:0000313" key="3">
    <source>
        <dbReference type="Proteomes" id="UP000465112"/>
    </source>
</evidence>
<feature type="compositionally biased region" description="Pro residues" evidence="1">
    <location>
        <begin position="165"/>
        <end position="176"/>
    </location>
</feature>
<keyword evidence="3" id="KW-1185">Reference proteome</keyword>
<feature type="region of interest" description="Disordered" evidence="1">
    <location>
        <begin position="143"/>
        <end position="178"/>
    </location>
</feature>
<name>A0A6A5EFD7_PERFL</name>
<dbReference type="AlphaFoldDB" id="A0A6A5EFD7"/>
<comment type="caution">
    <text evidence="2">The sequence shown here is derived from an EMBL/GenBank/DDBJ whole genome shotgun (WGS) entry which is preliminary data.</text>
</comment>
<accession>A0A6A5EFD7</accession>
<feature type="region of interest" description="Disordered" evidence="1">
    <location>
        <begin position="193"/>
        <end position="222"/>
    </location>
</feature>
<organism evidence="2 3">
    <name type="scientific">Perca fluviatilis</name>
    <name type="common">European perch</name>
    <dbReference type="NCBI Taxonomy" id="8168"/>
    <lineage>
        <taxon>Eukaryota</taxon>
        <taxon>Metazoa</taxon>
        <taxon>Chordata</taxon>
        <taxon>Craniata</taxon>
        <taxon>Vertebrata</taxon>
        <taxon>Euteleostomi</taxon>
        <taxon>Actinopterygii</taxon>
        <taxon>Neopterygii</taxon>
        <taxon>Teleostei</taxon>
        <taxon>Neoteleostei</taxon>
        <taxon>Acanthomorphata</taxon>
        <taxon>Eupercaria</taxon>
        <taxon>Perciformes</taxon>
        <taxon>Percoidei</taxon>
        <taxon>Percidae</taxon>
        <taxon>Percinae</taxon>
        <taxon>Perca</taxon>
    </lineage>
</organism>
<dbReference type="EMBL" id="VHII01000013">
    <property type="protein sequence ID" value="KAF1381186.1"/>
    <property type="molecule type" value="Genomic_DNA"/>
</dbReference>
<evidence type="ECO:0000313" key="2">
    <source>
        <dbReference type="EMBL" id="KAF1381186.1"/>
    </source>
</evidence>
<proteinExistence type="predicted"/>
<feature type="compositionally biased region" description="Low complexity" evidence="1">
    <location>
        <begin position="153"/>
        <end position="164"/>
    </location>
</feature>